<dbReference type="GO" id="GO:0000444">
    <property type="term" value="C:MIS12/MIND type complex"/>
    <property type="evidence" value="ECO:0007669"/>
    <property type="project" value="InterPro"/>
</dbReference>
<sequence>MAEQVQEKSADRSLRNENHGQTQNEVESEENSKATKRSLCDDPSSEPPKKSSRSASPSKESLVSGVDDDLEEPKVPLPEDTITKTKEGSELSPRSKRKSWRRSTRSRRSLPLFSGAIQNLCKSISPSLPDEERLEKLMEAAMNMAVEKLQKTLVTLPGADVEKFQTQVESLKNGWACVAKQIREQSQLEEKRKKNTKSDPNIERALALSRNAITRLETESALWDSLLEKHQSKAEELAKLIEKGERLPLDPSRMAQSSQSALIQCKPDYCNILSRQQQRLHTVELVLDAQCKLFKELLSFQEQCELLVKEISSKLADEAGFQDLPCPVRNLLKGPVASTSS</sequence>
<keyword evidence="3" id="KW-1185">Reference proteome</keyword>
<dbReference type="GO" id="GO:0007059">
    <property type="term" value="P:chromosome segregation"/>
    <property type="evidence" value="ECO:0007669"/>
    <property type="project" value="InterPro"/>
</dbReference>
<dbReference type="EMBL" id="JADWDJ010000006">
    <property type="protein sequence ID" value="KAG5279238.1"/>
    <property type="molecule type" value="Genomic_DNA"/>
</dbReference>
<dbReference type="InterPro" id="IPR013218">
    <property type="entry name" value="Dsn1/Mis13"/>
</dbReference>
<dbReference type="GO" id="GO:0051301">
    <property type="term" value="P:cell division"/>
    <property type="evidence" value="ECO:0007669"/>
    <property type="project" value="InterPro"/>
</dbReference>
<name>A0AAV6GVT9_9TELE</name>
<feature type="region of interest" description="Disordered" evidence="1">
    <location>
        <begin position="1"/>
        <end position="107"/>
    </location>
</feature>
<evidence type="ECO:0000313" key="2">
    <source>
        <dbReference type="EMBL" id="KAG5279238.1"/>
    </source>
</evidence>
<dbReference type="PANTHER" id="PTHR14778">
    <property type="entry name" value="KINETOCHORE-ASSOCIATED PROTEIN DSN1 HOMOLOG"/>
    <property type="match status" value="1"/>
</dbReference>
<dbReference type="PANTHER" id="PTHR14778:SF2">
    <property type="entry name" value="KINETOCHORE-ASSOCIATED PROTEIN DSN1 HOMOLOG"/>
    <property type="match status" value="1"/>
</dbReference>
<protein>
    <submittedName>
        <fullName evidence="2">Uncharacterized protein</fullName>
    </submittedName>
</protein>
<accession>A0AAV6GVT9</accession>
<reference evidence="2" key="1">
    <citation type="submission" date="2020-10" db="EMBL/GenBank/DDBJ databases">
        <title>Chromosome-scale genome assembly of the Allis shad, Alosa alosa.</title>
        <authorList>
            <person name="Margot Z."/>
            <person name="Christophe K."/>
            <person name="Cabau C."/>
            <person name="Louis A."/>
            <person name="Berthelot C."/>
            <person name="Parey E."/>
            <person name="Roest Crollius H."/>
            <person name="Montfort J."/>
            <person name="Robinson-Rechavi M."/>
            <person name="Bucao C."/>
            <person name="Bouchez O."/>
            <person name="Gislard M."/>
            <person name="Lluch J."/>
            <person name="Milhes M."/>
            <person name="Lampietro C."/>
            <person name="Lopez Roques C."/>
            <person name="Donnadieu C."/>
            <person name="Braasch I."/>
            <person name="Desvignes T."/>
            <person name="Postlethwait J."/>
            <person name="Bobe J."/>
            <person name="Guiguen Y."/>
        </authorList>
    </citation>
    <scope>NUCLEOTIDE SEQUENCE</scope>
    <source>
        <strain evidence="2">M-15738</strain>
        <tissue evidence="2">Blood</tissue>
    </source>
</reference>
<feature type="compositionally biased region" description="Basic and acidic residues" evidence="1">
    <location>
        <begin position="1"/>
        <end position="18"/>
    </location>
</feature>
<evidence type="ECO:0000256" key="1">
    <source>
        <dbReference type="SAM" id="MobiDB-lite"/>
    </source>
</evidence>
<organism evidence="2 3">
    <name type="scientific">Alosa alosa</name>
    <name type="common">allis shad</name>
    <dbReference type="NCBI Taxonomy" id="278164"/>
    <lineage>
        <taxon>Eukaryota</taxon>
        <taxon>Metazoa</taxon>
        <taxon>Chordata</taxon>
        <taxon>Craniata</taxon>
        <taxon>Vertebrata</taxon>
        <taxon>Euteleostomi</taxon>
        <taxon>Actinopterygii</taxon>
        <taxon>Neopterygii</taxon>
        <taxon>Teleostei</taxon>
        <taxon>Clupei</taxon>
        <taxon>Clupeiformes</taxon>
        <taxon>Clupeoidei</taxon>
        <taxon>Clupeidae</taxon>
        <taxon>Alosa</taxon>
    </lineage>
</organism>
<evidence type="ECO:0000313" key="3">
    <source>
        <dbReference type="Proteomes" id="UP000823561"/>
    </source>
</evidence>
<gene>
    <name evidence="2" type="ORF">AALO_G00075600</name>
</gene>
<feature type="compositionally biased region" description="Basic residues" evidence="1">
    <location>
        <begin position="94"/>
        <end position="107"/>
    </location>
</feature>
<comment type="caution">
    <text evidence="2">The sequence shown here is derived from an EMBL/GenBank/DDBJ whole genome shotgun (WGS) entry which is preliminary data.</text>
</comment>
<dbReference type="AlphaFoldDB" id="A0AAV6GVT9"/>
<dbReference type="Proteomes" id="UP000823561">
    <property type="component" value="Chromosome 6"/>
</dbReference>
<proteinExistence type="predicted"/>